<dbReference type="EMBL" id="NVXX01000024">
    <property type="protein sequence ID" value="PKH18864.1"/>
    <property type="molecule type" value="Genomic_DNA"/>
</dbReference>
<evidence type="ECO:0000313" key="2">
    <source>
        <dbReference type="Proteomes" id="UP000233564"/>
    </source>
</evidence>
<gene>
    <name evidence="1" type="ORF">CIB54_17415</name>
</gene>
<proteinExistence type="predicted"/>
<dbReference type="Proteomes" id="UP000233564">
    <property type="component" value="Unassembled WGS sequence"/>
</dbReference>
<protein>
    <submittedName>
        <fullName evidence="1">Uncharacterized protein</fullName>
    </submittedName>
</protein>
<dbReference type="AlphaFoldDB" id="A0A2N1E309"/>
<name>A0A2N1E309_PSEFL</name>
<comment type="caution">
    <text evidence="1">The sequence shown here is derived from an EMBL/GenBank/DDBJ whole genome shotgun (WGS) entry which is preliminary data.</text>
</comment>
<sequence length="82" mass="9204">MPKSYEKGQWGIYKDRVSTTVIGLLVDGKGKEIRFGERPYEVRDGVLFCPEGKRLGTLAALQDSWVVNYGDHDIGHVLRALP</sequence>
<organism evidence="1 2">
    <name type="scientific">Pseudomonas fluorescens</name>
    <dbReference type="NCBI Taxonomy" id="294"/>
    <lineage>
        <taxon>Bacteria</taxon>
        <taxon>Pseudomonadati</taxon>
        <taxon>Pseudomonadota</taxon>
        <taxon>Gammaproteobacteria</taxon>
        <taxon>Pseudomonadales</taxon>
        <taxon>Pseudomonadaceae</taxon>
        <taxon>Pseudomonas</taxon>
    </lineage>
</organism>
<evidence type="ECO:0000313" key="1">
    <source>
        <dbReference type="EMBL" id="PKH18864.1"/>
    </source>
</evidence>
<reference evidence="1 2" key="1">
    <citation type="submission" date="2017-08" db="EMBL/GenBank/DDBJ databases">
        <authorList>
            <person name="de Groot N.N."/>
        </authorList>
    </citation>
    <scope>NUCLEOTIDE SEQUENCE [LARGE SCALE GENOMIC DNA]</scope>
    <source>
        <strain evidence="1 2">PfR 37</strain>
    </source>
</reference>
<accession>A0A2N1E309</accession>